<dbReference type="InterPro" id="IPR028098">
    <property type="entry name" value="Glyco_trans_4-like_N"/>
</dbReference>
<dbReference type="InterPro" id="IPR050194">
    <property type="entry name" value="Glycosyltransferase_grp1"/>
</dbReference>
<name>A0ABW4YCE9_9GAMM</name>
<keyword evidence="4" id="KW-0328">Glycosyltransferase</keyword>
<evidence type="ECO:0000259" key="2">
    <source>
        <dbReference type="Pfam" id="PF00534"/>
    </source>
</evidence>
<comment type="caution">
    <text evidence="4">The sequence shown here is derived from an EMBL/GenBank/DDBJ whole genome shotgun (WGS) entry which is preliminary data.</text>
</comment>
<dbReference type="RefSeq" id="WP_386028079.1">
    <property type="nucleotide sequence ID" value="NZ_JBHUHX010000047.1"/>
</dbReference>
<dbReference type="PANTHER" id="PTHR45947:SF3">
    <property type="entry name" value="SULFOQUINOVOSYL TRANSFERASE SQD2"/>
    <property type="match status" value="1"/>
</dbReference>
<evidence type="ECO:0000256" key="1">
    <source>
        <dbReference type="SAM" id="MobiDB-lite"/>
    </source>
</evidence>
<keyword evidence="5" id="KW-1185">Reference proteome</keyword>
<evidence type="ECO:0000259" key="3">
    <source>
        <dbReference type="Pfam" id="PF13439"/>
    </source>
</evidence>
<reference evidence="5" key="1">
    <citation type="journal article" date="2019" name="Int. J. Syst. Evol. Microbiol.">
        <title>The Global Catalogue of Microorganisms (GCM) 10K type strain sequencing project: providing services to taxonomists for standard genome sequencing and annotation.</title>
        <authorList>
            <consortium name="The Broad Institute Genomics Platform"/>
            <consortium name="The Broad Institute Genome Sequencing Center for Infectious Disease"/>
            <person name="Wu L."/>
            <person name="Ma J."/>
        </authorList>
    </citation>
    <scope>NUCLEOTIDE SEQUENCE [LARGE SCALE GENOMIC DNA]</scope>
    <source>
        <strain evidence="5">KACC 12597</strain>
    </source>
</reference>
<feature type="domain" description="Glycosyl transferase family 1" evidence="2">
    <location>
        <begin position="194"/>
        <end position="357"/>
    </location>
</feature>
<dbReference type="Proteomes" id="UP001597337">
    <property type="component" value="Unassembled WGS sequence"/>
</dbReference>
<dbReference type="GO" id="GO:0016757">
    <property type="term" value="F:glycosyltransferase activity"/>
    <property type="evidence" value="ECO:0007669"/>
    <property type="project" value="UniProtKB-KW"/>
</dbReference>
<protein>
    <submittedName>
        <fullName evidence="4">Glycosyltransferase</fullName>
        <ecNumber evidence="4">2.4.-.-</ecNumber>
    </submittedName>
</protein>
<evidence type="ECO:0000313" key="4">
    <source>
        <dbReference type="EMBL" id="MFD2113313.1"/>
    </source>
</evidence>
<dbReference type="Pfam" id="PF00534">
    <property type="entry name" value="Glycos_transf_1"/>
    <property type="match status" value="1"/>
</dbReference>
<feature type="region of interest" description="Disordered" evidence="1">
    <location>
        <begin position="387"/>
        <end position="416"/>
    </location>
</feature>
<feature type="domain" description="Glycosyltransferase subfamily 4-like N-terminal" evidence="3">
    <location>
        <begin position="15"/>
        <end position="183"/>
    </location>
</feature>
<dbReference type="SUPFAM" id="SSF53756">
    <property type="entry name" value="UDP-Glycosyltransferase/glycogen phosphorylase"/>
    <property type="match status" value="1"/>
</dbReference>
<keyword evidence="4" id="KW-0808">Transferase</keyword>
<accession>A0ABW4YCE9</accession>
<evidence type="ECO:0000313" key="5">
    <source>
        <dbReference type="Proteomes" id="UP001597337"/>
    </source>
</evidence>
<gene>
    <name evidence="4" type="ORF">ACFSJC_15795</name>
</gene>
<proteinExistence type="predicted"/>
<dbReference type="InterPro" id="IPR001296">
    <property type="entry name" value="Glyco_trans_1"/>
</dbReference>
<dbReference type="Gene3D" id="3.40.50.2000">
    <property type="entry name" value="Glycogen Phosphorylase B"/>
    <property type="match status" value="2"/>
</dbReference>
<dbReference type="Pfam" id="PF13439">
    <property type="entry name" value="Glyco_transf_4"/>
    <property type="match status" value="1"/>
</dbReference>
<dbReference type="PANTHER" id="PTHR45947">
    <property type="entry name" value="SULFOQUINOVOSYL TRANSFERASE SQD2"/>
    <property type="match status" value="1"/>
</dbReference>
<dbReference type="EC" id="2.4.-.-" evidence="4"/>
<dbReference type="EMBL" id="JBHUHX010000047">
    <property type="protein sequence ID" value="MFD2113313.1"/>
    <property type="molecule type" value="Genomic_DNA"/>
</dbReference>
<sequence length="416" mass="45891">MRVLMISDVYFPRVTGVSTSIQTFAREFVAKGHEVTLIAPDYGSSAQEPFEIIRVPSRYLPIDPEDRILQPFRIRGLTASLASRGFDLLHIQTPFIAHYSGLALAKRLGIPVVESYHTFFEQYLHHYVSFVPSRWLRGAARYFSTAQCNAVDALAVPSQAMLDVLAHYGVNTRAQVIPTGIELVQFSQGDGSRFRARYGIPPERPMLVHVSRLAFEKNIEFVLRSFARVVKQVPNALLAIAGEGPAKQPLERLTAKLGLTDNTLFTGYLDRDGSLEDCYSAGSAFIFASRTETQGLVLLEAMALGVPVVSTAVMGTKEVLGDGRGSLIAEENEEDFANKAIRLLTDRSLRERLSAEAVEHARSWSSPVLAERMLELYEEVVEKGRGKGHPAVAANHAHSEERGRPSAPELTRTQAG</sequence>
<organism evidence="4 5">
    <name type="scientific">Thiorhodococcus fuscus</name>
    <dbReference type="NCBI Taxonomy" id="527200"/>
    <lineage>
        <taxon>Bacteria</taxon>
        <taxon>Pseudomonadati</taxon>
        <taxon>Pseudomonadota</taxon>
        <taxon>Gammaproteobacteria</taxon>
        <taxon>Chromatiales</taxon>
        <taxon>Chromatiaceae</taxon>
        <taxon>Thiorhodococcus</taxon>
    </lineage>
</organism>